<reference evidence="2 3" key="1">
    <citation type="submission" date="2019-06" db="EMBL/GenBank/DDBJ databases">
        <title>Genome of Methylobacterium sp. 17Sr1-39.</title>
        <authorList>
            <person name="Seo T."/>
        </authorList>
    </citation>
    <scope>NUCLEOTIDE SEQUENCE [LARGE SCALE GENOMIC DNA]</scope>
    <source>
        <strain evidence="2 3">17Sr1-39</strain>
    </source>
</reference>
<evidence type="ECO:0000313" key="2">
    <source>
        <dbReference type="EMBL" id="TNC10278.1"/>
    </source>
</evidence>
<gene>
    <name evidence="2" type="ORF">FF100_23640</name>
</gene>
<organism evidence="2 3">
    <name type="scientific">Methylobacterium terricola</name>
    <dbReference type="NCBI Taxonomy" id="2583531"/>
    <lineage>
        <taxon>Bacteria</taxon>
        <taxon>Pseudomonadati</taxon>
        <taxon>Pseudomonadota</taxon>
        <taxon>Alphaproteobacteria</taxon>
        <taxon>Hyphomicrobiales</taxon>
        <taxon>Methylobacteriaceae</taxon>
        <taxon>Methylobacterium</taxon>
    </lineage>
</organism>
<keyword evidence="1" id="KW-0472">Membrane</keyword>
<dbReference type="RefSeq" id="WP_139038219.1">
    <property type="nucleotide sequence ID" value="NZ_VDDA01000013.1"/>
</dbReference>
<keyword evidence="1" id="KW-1133">Transmembrane helix</keyword>
<name>A0A5C4LCR9_9HYPH</name>
<proteinExistence type="predicted"/>
<comment type="caution">
    <text evidence="2">The sequence shown here is derived from an EMBL/GenBank/DDBJ whole genome shotgun (WGS) entry which is preliminary data.</text>
</comment>
<dbReference type="AlphaFoldDB" id="A0A5C4LCR9"/>
<dbReference type="EMBL" id="VDDA01000013">
    <property type="protein sequence ID" value="TNC10278.1"/>
    <property type="molecule type" value="Genomic_DNA"/>
</dbReference>
<evidence type="ECO:0000256" key="1">
    <source>
        <dbReference type="SAM" id="Phobius"/>
    </source>
</evidence>
<accession>A0A5C4LCR9</accession>
<feature type="transmembrane region" description="Helical" evidence="1">
    <location>
        <begin position="49"/>
        <end position="72"/>
    </location>
</feature>
<sequence>MGPALSATAARLEQDGVRSARIGRPYATLHGRPDGAPPLPVSQPADRRLMLAAALGLAGSLGLTGLVAAWLARPPAPSGPVVVSALTPQPLVLPATWIVRPGTAAEASPDRIDSKNRIDLAIPWTELTGSVLPGLMRVTATRAPETEAPLSPARRYARFLTAEAQPMPEGLMRRRFRAGTPFEGEDLYLAEGEGRRFAARCATGRVPEPDAACLSEVRIGTLSLRLRFSAERLPAWNAGLAGLERLFAPDP</sequence>
<keyword evidence="3" id="KW-1185">Reference proteome</keyword>
<protein>
    <submittedName>
        <fullName evidence="2">Uncharacterized protein</fullName>
    </submittedName>
</protein>
<evidence type="ECO:0000313" key="3">
    <source>
        <dbReference type="Proteomes" id="UP000305267"/>
    </source>
</evidence>
<dbReference type="Proteomes" id="UP000305267">
    <property type="component" value="Unassembled WGS sequence"/>
</dbReference>
<dbReference type="OrthoDB" id="7959514at2"/>
<keyword evidence="1" id="KW-0812">Transmembrane</keyword>